<sequence length="322" mass="36016">MKFGAVAIGRNEGERLQACLTSICGATKVVYVDSGSTDGSLDTAKQAGAEIVILDTALPFTAARARNAGFERLWKADPSLEFVQFVDGDCQVVSSWPLQALAFLEQHPEVAAVAGRRRERFPTRSVFNWLCDIEWSGPAGESKAFGGDVMIRVKAFREVGGYRDDMIAGEEPELCVRLRQARWRIWRLDAEMTLHDAGMTRFSQWWRRSLRGGYAYALGASLHGKSPDRHKIIEARRAWAWGLWLPVTIAFACATFGAWPALLLLAYPLQIARISLKRTGPLRDRLTVATFQTLAKFPEAIGQIMFARDHLFGHNRGLIEYK</sequence>
<gene>
    <name evidence="3" type="ORF">L6654_39685</name>
</gene>
<keyword evidence="1" id="KW-1133">Transmembrane helix</keyword>
<name>A0A9X1RIM2_9BRAD</name>
<organism evidence="3 4">
    <name type="scientific">Bradyrhizobium zhengyangense</name>
    <dbReference type="NCBI Taxonomy" id="2911009"/>
    <lineage>
        <taxon>Bacteria</taxon>
        <taxon>Pseudomonadati</taxon>
        <taxon>Pseudomonadota</taxon>
        <taxon>Alphaproteobacteria</taxon>
        <taxon>Hyphomicrobiales</taxon>
        <taxon>Nitrobacteraceae</taxon>
        <taxon>Bradyrhizobium</taxon>
    </lineage>
</organism>
<evidence type="ECO:0000313" key="4">
    <source>
        <dbReference type="Proteomes" id="UP001139054"/>
    </source>
</evidence>
<keyword evidence="1" id="KW-0812">Transmembrane</keyword>
<dbReference type="InterPro" id="IPR001173">
    <property type="entry name" value="Glyco_trans_2-like"/>
</dbReference>
<evidence type="ECO:0000256" key="1">
    <source>
        <dbReference type="SAM" id="Phobius"/>
    </source>
</evidence>
<feature type="domain" description="Glycosyltransferase 2-like" evidence="2">
    <location>
        <begin position="11"/>
        <end position="119"/>
    </location>
</feature>
<dbReference type="InterPro" id="IPR029044">
    <property type="entry name" value="Nucleotide-diphossugar_trans"/>
</dbReference>
<dbReference type="SUPFAM" id="SSF53448">
    <property type="entry name" value="Nucleotide-diphospho-sugar transferases"/>
    <property type="match status" value="1"/>
</dbReference>
<dbReference type="EC" id="2.4.-.-" evidence="3"/>
<dbReference type="Gene3D" id="3.90.550.10">
    <property type="entry name" value="Spore Coat Polysaccharide Biosynthesis Protein SpsA, Chain A"/>
    <property type="match status" value="1"/>
</dbReference>
<evidence type="ECO:0000259" key="2">
    <source>
        <dbReference type="Pfam" id="PF00535"/>
    </source>
</evidence>
<dbReference type="GO" id="GO:0016757">
    <property type="term" value="F:glycosyltransferase activity"/>
    <property type="evidence" value="ECO:0007669"/>
    <property type="project" value="UniProtKB-KW"/>
</dbReference>
<dbReference type="PANTHER" id="PTHR43646">
    <property type="entry name" value="GLYCOSYLTRANSFERASE"/>
    <property type="match status" value="1"/>
</dbReference>
<dbReference type="EMBL" id="JAKLTY010000047">
    <property type="protein sequence ID" value="MCG2632726.1"/>
    <property type="molecule type" value="Genomic_DNA"/>
</dbReference>
<dbReference type="PANTHER" id="PTHR43646:SF6">
    <property type="entry name" value="PRE-MYCOFACTOCIN GLYCOSYLTRANSFERASE"/>
    <property type="match status" value="1"/>
</dbReference>
<accession>A0A9X1RIM2</accession>
<protein>
    <submittedName>
        <fullName evidence="3">Glycosyltransferase</fullName>
        <ecNumber evidence="3">2.4.-.-</ecNumber>
    </submittedName>
</protein>
<evidence type="ECO:0000313" key="3">
    <source>
        <dbReference type="EMBL" id="MCG2632726.1"/>
    </source>
</evidence>
<keyword evidence="1" id="KW-0472">Membrane</keyword>
<keyword evidence="3" id="KW-0328">Glycosyltransferase</keyword>
<feature type="transmembrane region" description="Helical" evidence="1">
    <location>
        <begin position="239"/>
        <end position="267"/>
    </location>
</feature>
<comment type="caution">
    <text evidence="3">The sequence shown here is derived from an EMBL/GenBank/DDBJ whole genome shotgun (WGS) entry which is preliminary data.</text>
</comment>
<dbReference type="RefSeq" id="WP_237892048.1">
    <property type="nucleotide sequence ID" value="NZ_JAKLTY010000047.1"/>
</dbReference>
<dbReference type="Pfam" id="PF00535">
    <property type="entry name" value="Glycos_transf_2"/>
    <property type="match status" value="1"/>
</dbReference>
<proteinExistence type="predicted"/>
<keyword evidence="3" id="KW-0808">Transferase</keyword>
<dbReference type="AlphaFoldDB" id="A0A9X1RIM2"/>
<reference evidence="3" key="1">
    <citation type="submission" date="2022-01" db="EMBL/GenBank/DDBJ databases">
        <title>Genome sequnece data of strain Bradyrhizobium sp. nov.</title>
        <authorList>
            <person name="Zhang J."/>
        </authorList>
    </citation>
    <scope>NUCLEOTIDE SEQUENCE</scope>
    <source>
        <strain evidence="3">WYCCWR 13023</strain>
    </source>
</reference>
<dbReference type="Proteomes" id="UP001139054">
    <property type="component" value="Unassembled WGS sequence"/>
</dbReference>